<dbReference type="Gene3D" id="2.60.40.2440">
    <property type="entry name" value="Carbohydrate binding type-21 domain"/>
    <property type="match status" value="1"/>
</dbReference>
<dbReference type="InterPro" id="IPR005036">
    <property type="entry name" value="CBM21_dom"/>
</dbReference>
<dbReference type="STRING" id="240159.A0A4U5V9W6"/>
<evidence type="ECO:0000256" key="1">
    <source>
        <dbReference type="SAM" id="MobiDB-lite"/>
    </source>
</evidence>
<name>A0A4U5V9W6_COLLU</name>
<dbReference type="AlphaFoldDB" id="A0A4U5V9W6"/>
<dbReference type="GO" id="GO:0000164">
    <property type="term" value="C:protein phosphatase type 1 complex"/>
    <property type="evidence" value="ECO:0007669"/>
    <property type="project" value="TreeGrafter"/>
</dbReference>
<dbReference type="PROSITE" id="PS51159">
    <property type="entry name" value="CBM21"/>
    <property type="match status" value="1"/>
</dbReference>
<evidence type="ECO:0000313" key="3">
    <source>
        <dbReference type="EMBL" id="TKS84230.1"/>
    </source>
</evidence>
<dbReference type="PANTHER" id="PTHR12307">
    <property type="entry name" value="PROTEIN PHOSPHATASE 1 REGULATORY SUBUNIT"/>
    <property type="match status" value="1"/>
</dbReference>
<reference evidence="3 4" key="1">
    <citation type="submission" date="2019-01" db="EMBL/GenBank/DDBJ databases">
        <title>Genome Assembly of Collichthys lucidus.</title>
        <authorList>
            <person name="Cai M."/>
            <person name="Xiao S."/>
        </authorList>
    </citation>
    <scope>NUCLEOTIDE SEQUENCE [LARGE SCALE GENOMIC DNA]</scope>
    <source>
        <strain evidence="3">JT15FE1705JMU</strain>
        <tissue evidence="3">Muscle</tissue>
    </source>
</reference>
<proteinExistence type="predicted"/>
<feature type="compositionally biased region" description="Low complexity" evidence="1">
    <location>
        <begin position="137"/>
        <end position="150"/>
    </location>
</feature>
<accession>A0A4U5V9W6</accession>
<dbReference type="PANTHER" id="PTHR12307:SF15">
    <property type="entry name" value="PROTEIN PHOSPHATASE 1 REGULATORY SUBUNIT 3C"/>
    <property type="match status" value="1"/>
</dbReference>
<organism evidence="3 4">
    <name type="scientific">Collichthys lucidus</name>
    <name type="common">Big head croaker</name>
    <name type="synonym">Sciaena lucida</name>
    <dbReference type="NCBI Taxonomy" id="240159"/>
    <lineage>
        <taxon>Eukaryota</taxon>
        <taxon>Metazoa</taxon>
        <taxon>Chordata</taxon>
        <taxon>Craniata</taxon>
        <taxon>Vertebrata</taxon>
        <taxon>Euteleostomi</taxon>
        <taxon>Actinopterygii</taxon>
        <taxon>Neopterygii</taxon>
        <taxon>Teleostei</taxon>
        <taxon>Neoteleostei</taxon>
        <taxon>Acanthomorphata</taxon>
        <taxon>Eupercaria</taxon>
        <taxon>Sciaenidae</taxon>
        <taxon>Collichthys</taxon>
    </lineage>
</organism>
<evidence type="ECO:0000259" key="2">
    <source>
        <dbReference type="PROSITE" id="PS51159"/>
    </source>
</evidence>
<feature type="domain" description="CBM21" evidence="2">
    <location>
        <begin position="247"/>
        <end position="361"/>
    </location>
</feature>
<keyword evidence="4" id="KW-1185">Reference proteome</keyword>
<dbReference type="InterPro" id="IPR038175">
    <property type="entry name" value="CBM21_dom_sf"/>
</dbReference>
<dbReference type="Proteomes" id="UP000298787">
    <property type="component" value="Chromosome 16"/>
</dbReference>
<gene>
    <name evidence="3" type="ORF">D9C73_019002</name>
</gene>
<protein>
    <submittedName>
        <fullName evidence="3">Protein phosphatase 1 regulatory subunit 3C-B</fullName>
    </submittedName>
</protein>
<dbReference type="GO" id="GO:0008157">
    <property type="term" value="F:protein phosphatase 1 binding"/>
    <property type="evidence" value="ECO:0007669"/>
    <property type="project" value="TreeGrafter"/>
</dbReference>
<dbReference type="Pfam" id="PF03370">
    <property type="entry name" value="CBM_21"/>
    <property type="match status" value="1"/>
</dbReference>
<dbReference type="EMBL" id="CM014093">
    <property type="protein sequence ID" value="TKS84230.1"/>
    <property type="molecule type" value="Genomic_DNA"/>
</dbReference>
<feature type="region of interest" description="Disordered" evidence="1">
    <location>
        <begin position="130"/>
        <end position="174"/>
    </location>
</feature>
<dbReference type="GO" id="GO:0005979">
    <property type="term" value="P:regulation of glycogen biosynthetic process"/>
    <property type="evidence" value="ECO:0007669"/>
    <property type="project" value="TreeGrafter"/>
</dbReference>
<dbReference type="GO" id="GO:2001069">
    <property type="term" value="F:glycogen binding"/>
    <property type="evidence" value="ECO:0007669"/>
    <property type="project" value="TreeGrafter"/>
</dbReference>
<dbReference type="InterPro" id="IPR050782">
    <property type="entry name" value="PP1_regulatory_subunit_3"/>
</dbReference>
<evidence type="ECO:0000313" key="4">
    <source>
        <dbReference type="Proteomes" id="UP000298787"/>
    </source>
</evidence>
<feature type="compositionally biased region" description="Low complexity" evidence="1">
    <location>
        <begin position="157"/>
        <end position="168"/>
    </location>
</feature>
<sequence>MLVDRQARLRKTDKVTAVKGMCEALVIAWWCDLTSTVRVCMEGMKTCQNADTHIVYKITLNLRQPSGKDRYLVCHIYSFAMNCTRVLHAIGSHPQTAVMPVDLAMCLSLSRRQPLYQLLTMSPLKLKQHHCQPTDCPSRTSPRSPRQSSSPYPPSSLLPSSSVPSEPRSCFRRDSGGLNKKRVVFADAKGLALTAVRLFIPEASSPTSTLLMKPTPTKLQGQQSTSIKRYKLRPGFAQPTVDFKAFIARLRETHVQLESCNISEHSLSGKVCVSHVSAEKSVHVRVTFDSWRNHHDIPCTFLQQQQQQRYGGSDIDVFAFDLSLPKNIDPKERVEFCVYFRPGPGATAHWDDNRGHNYRVCVEKDGSNANQNIANHYHPTLSQHRLPSWPSHVSTSMPNSAELWYLQRGLSNRVKAECKALCLTK</sequence>